<reference evidence="6 7" key="1">
    <citation type="submission" date="2018-04" db="EMBL/GenBank/DDBJ databases">
        <title>Genomic Encyclopedia of Archaeal and Bacterial Type Strains, Phase II (KMG-II): from individual species to whole genera.</title>
        <authorList>
            <person name="Goeker M."/>
        </authorList>
    </citation>
    <scope>NUCLEOTIDE SEQUENCE [LARGE SCALE GENOMIC DNA]</scope>
    <source>
        <strain evidence="6 7">DSM 25521</strain>
    </source>
</reference>
<evidence type="ECO:0000313" key="7">
    <source>
        <dbReference type="Proteomes" id="UP000241808"/>
    </source>
</evidence>
<evidence type="ECO:0000256" key="4">
    <source>
        <dbReference type="ARBA" id="ARBA00023136"/>
    </source>
</evidence>
<evidence type="ECO:0000256" key="3">
    <source>
        <dbReference type="ARBA" id="ARBA00022989"/>
    </source>
</evidence>
<dbReference type="AlphaFoldDB" id="A0A2T4Z1G8"/>
<gene>
    <name evidence="6" type="ORF">C8P69_106242</name>
</gene>
<dbReference type="PANTHER" id="PTHR12714:SF9">
    <property type="entry name" value="PROTEIN-S-ISOPRENYLCYSTEINE O-METHYLTRANSFERASE"/>
    <property type="match status" value="1"/>
</dbReference>
<dbReference type="EMBL" id="PZZL01000006">
    <property type="protein sequence ID" value="PTM53588.1"/>
    <property type="molecule type" value="Genomic_DNA"/>
</dbReference>
<feature type="transmembrane region" description="Helical" evidence="5">
    <location>
        <begin position="120"/>
        <end position="142"/>
    </location>
</feature>
<comment type="caution">
    <text evidence="6">The sequence shown here is derived from an EMBL/GenBank/DDBJ whole genome shotgun (WGS) entry which is preliminary data.</text>
</comment>
<keyword evidence="6" id="KW-0489">Methyltransferase</keyword>
<feature type="transmembrane region" description="Helical" evidence="5">
    <location>
        <begin position="45"/>
        <end position="66"/>
    </location>
</feature>
<keyword evidence="3 5" id="KW-1133">Transmembrane helix</keyword>
<organism evidence="6 7">
    <name type="scientific">Phreatobacter oligotrophus</name>
    <dbReference type="NCBI Taxonomy" id="1122261"/>
    <lineage>
        <taxon>Bacteria</taxon>
        <taxon>Pseudomonadati</taxon>
        <taxon>Pseudomonadota</taxon>
        <taxon>Alphaproteobacteria</taxon>
        <taxon>Hyphomicrobiales</taxon>
        <taxon>Phreatobacteraceae</taxon>
        <taxon>Phreatobacter</taxon>
    </lineage>
</organism>
<dbReference type="GO" id="GO:0032259">
    <property type="term" value="P:methylation"/>
    <property type="evidence" value="ECO:0007669"/>
    <property type="project" value="UniProtKB-KW"/>
</dbReference>
<keyword evidence="7" id="KW-1185">Reference proteome</keyword>
<dbReference type="Proteomes" id="UP000241808">
    <property type="component" value="Unassembled WGS sequence"/>
</dbReference>
<evidence type="ECO:0000256" key="1">
    <source>
        <dbReference type="ARBA" id="ARBA00004141"/>
    </source>
</evidence>
<dbReference type="NCBIfam" id="NF040696">
    <property type="entry name" value="isopcys_mtase"/>
    <property type="match status" value="1"/>
</dbReference>
<dbReference type="RefSeq" id="WP_108178354.1">
    <property type="nucleotide sequence ID" value="NZ_PZZL01000006.1"/>
</dbReference>
<dbReference type="InterPro" id="IPR007269">
    <property type="entry name" value="ICMT_MeTrfase"/>
</dbReference>
<dbReference type="GO" id="GO:0016020">
    <property type="term" value="C:membrane"/>
    <property type="evidence" value="ECO:0007669"/>
    <property type="project" value="UniProtKB-SubCell"/>
</dbReference>
<feature type="transmembrane region" description="Helical" evidence="5">
    <location>
        <begin position="148"/>
        <end position="167"/>
    </location>
</feature>
<dbReference type="InterPro" id="IPR054851">
    <property type="entry name" value="Isoprenylcys_mtase"/>
</dbReference>
<dbReference type="GO" id="GO:0004671">
    <property type="term" value="F:protein C-terminal S-isoprenylcysteine carboxyl O-methyltransferase activity"/>
    <property type="evidence" value="ECO:0007669"/>
    <property type="project" value="InterPro"/>
</dbReference>
<keyword evidence="4 5" id="KW-0472">Membrane</keyword>
<name>A0A2T4Z1G8_9HYPH</name>
<sequence length="199" mass="22523">MSPHLAQIVFLIGVFGWGAIRIPHEIKNKRKNRIEVSQADRQERALLLISLTGLGILPIAYCLAPTLRRLLAFADLPFSPVIAWLGALVFVGALALFLATHRQLGRNWSQTLELREGHTLVTHGVYRLVRHPMYTAFFLWGLAQLLLLQNWVVGPAGLIGFGILYAFRVGREERMMHEAFGAEYAVYVTRTKRIIPFVH</sequence>
<dbReference type="Pfam" id="PF04140">
    <property type="entry name" value="ICMT"/>
    <property type="match status" value="1"/>
</dbReference>
<protein>
    <submittedName>
        <fullName evidence="6">Protein-S-isoprenylcysteine O-methyltransferase Ste14</fullName>
    </submittedName>
</protein>
<feature type="transmembrane region" description="Helical" evidence="5">
    <location>
        <begin position="6"/>
        <end position="24"/>
    </location>
</feature>
<evidence type="ECO:0000256" key="5">
    <source>
        <dbReference type="SAM" id="Phobius"/>
    </source>
</evidence>
<dbReference type="PANTHER" id="PTHR12714">
    <property type="entry name" value="PROTEIN-S ISOPRENYLCYSTEINE O-METHYLTRANSFERASE"/>
    <property type="match status" value="1"/>
</dbReference>
<keyword evidence="6" id="KW-0808">Transferase</keyword>
<feature type="transmembrane region" description="Helical" evidence="5">
    <location>
        <begin position="78"/>
        <end position="99"/>
    </location>
</feature>
<keyword evidence="2 5" id="KW-0812">Transmembrane</keyword>
<proteinExistence type="predicted"/>
<dbReference type="Gene3D" id="1.20.120.1630">
    <property type="match status" value="1"/>
</dbReference>
<evidence type="ECO:0000256" key="2">
    <source>
        <dbReference type="ARBA" id="ARBA00022692"/>
    </source>
</evidence>
<evidence type="ECO:0000313" key="6">
    <source>
        <dbReference type="EMBL" id="PTM53588.1"/>
    </source>
</evidence>
<accession>A0A2T4Z1G8</accession>
<dbReference type="OrthoDB" id="9816156at2"/>
<comment type="subcellular location">
    <subcellularLocation>
        <location evidence="1">Membrane</location>
        <topology evidence="1">Multi-pass membrane protein</topology>
    </subcellularLocation>
</comment>